<organism evidence="1 2">
    <name type="scientific">Rhizophagus irregularis</name>
    <dbReference type="NCBI Taxonomy" id="588596"/>
    <lineage>
        <taxon>Eukaryota</taxon>
        <taxon>Fungi</taxon>
        <taxon>Fungi incertae sedis</taxon>
        <taxon>Mucoromycota</taxon>
        <taxon>Glomeromycotina</taxon>
        <taxon>Glomeromycetes</taxon>
        <taxon>Glomerales</taxon>
        <taxon>Glomeraceae</taxon>
        <taxon>Rhizophagus</taxon>
    </lineage>
</organism>
<proteinExistence type="predicted"/>
<evidence type="ECO:0008006" key="3">
    <source>
        <dbReference type="Google" id="ProtNLM"/>
    </source>
</evidence>
<dbReference type="VEuPathDB" id="FungiDB:FUN_009829"/>
<dbReference type="Proteomes" id="UP000232688">
    <property type="component" value="Unassembled WGS sequence"/>
</dbReference>
<accession>A0A2N0R5Q0</accession>
<sequence>MTCSKIFSGNLPELTYEIVQYFRNDFSTLHSCILVNRLWCHLAIPLLWEDPFSKEYPKNYHFINICLHKLNDGDKIKLNEYRFFTGSSFLSNTLFNYPSFIKCLSIPKVYNSIESWAIKNFLCDVTDVILRNFIFSLLVKIFIENEVNLHTFELEISNLIIQCYDDYFNTALQLILQNPKFICNVKNLSIRLSYQKDSYLSSFIKYFYSNCTSISSVYVHSLSDNYIEKDCLFKLINSQQNLRKIYSFNSNLNLNVTNYSNTLKTITFHCIQLNSLKVNFEQLNVLESIHILYCSSLDSTFFQQIINLTKPFKLKSLFIDERSKLQIESLKLLLQKSGNYLENITIKLYNSEYMLQLYKLLEIYCDKIKFLDILFKNDKYIYLALDLIKNVQQNLNYLSIYLIRPNRKLESIMLENLEQILPRRLEYLKLEHNFSAKGSKVLFKKLQNIFIKKLLIGNPANSYDTFESEDILLHIKKYIMKEKRIEYLAMKDLYKRREKRDLFDYKNVVKEFKFYGIHVKDYDDLCIGDGENIKTDYIGYEFL</sequence>
<dbReference type="VEuPathDB" id="FungiDB:RhiirA1_470701"/>
<comment type="caution">
    <text evidence="1">The sequence shown here is derived from an EMBL/GenBank/DDBJ whole genome shotgun (WGS) entry which is preliminary data.</text>
</comment>
<dbReference type="AlphaFoldDB" id="A0A2N0R5Q0"/>
<evidence type="ECO:0000313" key="2">
    <source>
        <dbReference type="Proteomes" id="UP000232688"/>
    </source>
</evidence>
<dbReference type="VEuPathDB" id="FungiDB:RhiirFUN_010180"/>
<gene>
    <name evidence="1" type="ORF">RhiirA1_470701</name>
</gene>
<name>A0A2N0R5Q0_9GLOM</name>
<reference evidence="1 2" key="2">
    <citation type="submission" date="2017-10" db="EMBL/GenBank/DDBJ databases">
        <title>Genome analyses suggest a sexual origin of heterokaryosis in a supposedly ancient asexual fungus.</title>
        <authorList>
            <person name="Corradi N."/>
            <person name="Sedzielewska K."/>
            <person name="Noel J."/>
            <person name="Charron P."/>
            <person name="Farinelli L."/>
            <person name="Marton T."/>
            <person name="Kruger M."/>
            <person name="Pelin A."/>
            <person name="Brachmann A."/>
            <person name="Corradi N."/>
        </authorList>
    </citation>
    <scope>NUCLEOTIDE SEQUENCE [LARGE SCALE GENOMIC DNA]</scope>
    <source>
        <strain evidence="1 2">A1</strain>
    </source>
</reference>
<evidence type="ECO:0000313" key="1">
    <source>
        <dbReference type="EMBL" id="PKC58613.1"/>
    </source>
</evidence>
<reference evidence="1 2" key="1">
    <citation type="submission" date="2017-10" db="EMBL/GenBank/DDBJ databases">
        <title>Extensive intraspecific genome diversity in a model arbuscular mycorrhizal fungus.</title>
        <authorList>
            <person name="Chen E.C.H."/>
            <person name="Morin E."/>
            <person name="Baudet D."/>
            <person name="Noel J."/>
            <person name="Ndikumana S."/>
            <person name="Charron P."/>
            <person name="St-Onge C."/>
            <person name="Giorgi J."/>
            <person name="Grigoriev I.V."/>
            <person name="Roux C."/>
            <person name="Martin F.M."/>
            <person name="Corradi N."/>
        </authorList>
    </citation>
    <scope>NUCLEOTIDE SEQUENCE [LARGE SCALE GENOMIC DNA]</scope>
    <source>
        <strain evidence="1 2">A1</strain>
    </source>
</reference>
<dbReference type="EMBL" id="LLXH01001502">
    <property type="protein sequence ID" value="PKC58613.1"/>
    <property type="molecule type" value="Genomic_DNA"/>
</dbReference>
<protein>
    <recommendedName>
        <fullName evidence="3">F-box domain-containing protein</fullName>
    </recommendedName>
</protein>